<evidence type="ECO:0000256" key="2">
    <source>
        <dbReference type="ARBA" id="ARBA00022741"/>
    </source>
</evidence>
<dbReference type="Gene3D" id="1.10.10.160">
    <property type="match status" value="1"/>
</dbReference>
<dbReference type="CDD" id="cd17932">
    <property type="entry name" value="DEXQc_UvrD"/>
    <property type="match status" value="1"/>
</dbReference>
<dbReference type="PROSITE" id="PS51217">
    <property type="entry name" value="UVRD_HELICASE_CTER"/>
    <property type="match status" value="1"/>
</dbReference>
<dbReference type="GO" id="GO:0000725">
    <property type="term" value="P:recombinational repair"/>
    <property type="evidence" value="ECO:0007669"/>
    <property type="project" value="TreeGrafter"/>
</dbReference>
<dbReference type="EC" id="5.6.2.4" evidence="9"/>
<evidence type="ECO:0000256" key="6">
    <source>
        <dbReference type="ARBA" id="ARBA00023125"/>
    </source>
</evidence>
<evidence type="ECO:0000256" key="8">
    <source>
        <dbReference type="ARBA" id="ARBA00034617"/>
    </source>
</evidence>
<dbReference type="PANTHER" id="PTHR11070:SF2">
    <property type="entry name" value="ATP-DEPENDENT DNA HELICASE SRS2"/>
    <property type="match status" value="1"/>
</dbReference>
<name>A0A2H3NLU6_9BACT</name>
<keyword evidence="6" id="KW-0238">DNA-binding</keyword>
<evidence type="ECO:0000313" key="16">
    <source>
        <dbReference type="Proteomes" id="UP000221024"/>
    </source>
</evidence>
<evidence type="ECO:0000256" key="11">
    <source>
        <dbReference type="ARBA" id="ARBA00048988"/>
    </source>
</evidence>
<evidence type="ECO:0000259" key="13">
    <source>
        <dbReference type="PROSITE" id="PS51198"/>
    </source>
</evidence>
<dbReference type="InterPro" id="IPR013986">
    <property type="entry name" value="DExx_box_DNA_helicase_dom_sf"/>
</dbReference>
<comment type="catalytic activity">
    <reaction evidence="11">
        <text>ATP + H2O = ADP + phosphate + H(+)</text>
        <dbReference type="Rhea" id="RHEA:13065"/>
        <dbReference type="ChEBI" id="CHEBI:15377"/>
        <dbReference type="ChEBI" id="CHEBI:15378"/>
        <dbReference type="ChEBI" id="CHEBI:30616"/>
        <dbReference type="ChEBI" id="CHEBI:43474"/>
        <dbReference type="ChEBI" id="CHEBI:456216"/>
        <dbReference type="EC" id="5.6.2.4"/>
    </reaction>
</comment>
<keyword evidence="2 12" id="KW-0547">Nucleotide-binding</keyword>
<keyword evidence="3 12" id="KW-0378">Hydrolase</keyword>
<dbReference type="GO" id="GO:0005524">
    <property type="term" value="F:ATP binding"/>
    <property type="evidence" value="ECO:0007669"/>
    <property type="project" value="UniProtKB-UniRule"/>
</dbReference>
<organism evidence="15 16">
    <name type="scientific">Longimonas halophila</name>
    <dbReference type="NCBI Taxonomy" id="1469170"/>
    <lineage>
        <taxon>Bacteria</taxon>
        <taxon>Pseudomonadati</taxon>
        <taxon>Rhodothermota</taxon>
        <taxon>Rhodothermia</taxon>
        <taxon>Rhodothermales</taxon>
        <taxon>Salisaetaceae</taxon>
        <taxon>Longimonas</taxon>
    </lineage>
</organism>
<keyword evidence="5 12" id="KW-0067">ATP-binding</keyword>
<evidence type="ECO:0000256" key="3">
    <source>
        <dbReference type="ARBA" id="ARBA00022801"/>
    </source>
</evidence>
<evidence type="ECO:0000256" key="5">
    <source>
        <dbReference type="ARBA" id="ARBA00022840"/>
    </source>
</evidence>
<dbReference type="GO" id="GO:0016887">
    <property type="term" value="F:ATP hydrolysis activity"/>
    <property type="evidence" value="ECO:0007669"/>
    <property type="project" value="RHEA"/>
</dbReference>
<keyword evidence="4 12" id="KW-0347">Helicase</keyword>
<evidence type="ECO:0000256" key="12">
    <source>
        <dbReference type="PROSITE-ProRule" id="PRU00560"/>
    </source>
</evidence>
<evidence type="ECO:0000256" key="7">
    <source>
        <dbReference type="ARBA" id="ARBA00023235"/>
    </source>
</evidence>
<evidence type="ECO:0000256" key="9">
    <source>
        <dbReference type="ARBA" id="ARBA00034808"/>
    </source>
</evidence>
<evidence type="ECO:0000256" key="10">
    <source>
        <dbReference type="ARBA" id="ARBA00034923"/>
    </source>
</evidence>
<dbReference type="OrthoDB" id="9810135at2"/>
<dbReference type="AlphaFoldDB" id="A0A2H3NLU6"/>
<gene>
    <name evidence="15" type="ORF">CRI93_07360</name>
</gene>
<comment type="caution">
    <text evidence="15">The sequence shown here is derived from an EMBL/GenBank/DDBJ whole genome shotgun (WGS) entry which is preliminary data.</text>
</comment>
<dbReference type="GO" id="GO:0003677">
    <property type="term" value="F:DNA binding"/>
    <property type="evidence" value="ECO:0007669"/>
    <property type="project" value="UniProtKB-KW"/>
</dbReference>
<dbReference type="InterPro" id="IPR014016">
    <property type="entry name" value="UvrD-like_ATP-bd"/>
</dbReference>
<reference evidence="15 16" key="1">
    <citation type="submission" date="2017-10" db="EMBL/GenBank/DDBJ databases">
        <title>Draft genome of Longimonas halophila.</title>
        <authorList>
            <person name="Goh K.M."/>
            <person name="Shamsir M.S."/>
            <person name="Lim S.W."/>
        </authorList>
    </citation>
    <scope>NUCLEOTIDE SEQUENCE [LARGE SCALE GENOMIC DNA]</scope>
    <source>
        <strain evidence="15 16">KCTC 42399</strain>
    </source>
</reference>
<dbReference type="SUPFAM" id="SSF52540">
    <property type="entry name" value="P-loop containing nucleoside triphosphate hydrolases"/>
    <property type="match status" value="1"/>
</dbReference>
<evidence type="ECO:0000313" key="15">
    <source>
        <dbReference type="EMBL" id="PEN06955.1"/>
    </source>
</evidence>
<keyword evidence="16" id="KW-1185">Reference proteome</keyword>
<proteinExistence type="inferred from homology"/>
<comment type="catalytic activity">
    <reaction evidence="8">
        <text>Couples ATP hydrolysis with the unwinding of duplex DNA by translocating in the 3'-5' direction.</text>
        <dbReference type="EC" id="5.6.2.4"/>
    </reaction>
</comment>
<accession>A0A2H3NLU6</accession>
<dbReference type="Proteomes" id="UP000221024">
    <property type="component" value="Unassembled WGS sequence"/>
</dbReference>
<protein>
    <recommendedName>
        <fullName evidence="9">DNA 3'-5' helicase</fullName>
        <ecNumber evidence="9">5.6.2.4</ecNumber>
    </recommendedName>
    <alternativeName>
        <fullName evidence="10">DNA 3'-5' helicase II</fullName>
    </alternativeName>
</protein>
<dbReference type="InterPro" id="IPR000212">
    <property type="entry name" value="DNA_helicase_UvrD/REP"/>
</dbReference>
<dbReference type="Pfam" id="PF00580">
    <property type="entry name" value="UvrD-helicase"/>
    <property type="match status" value="1"/>
</dbReference>
<dbReference type="EMBL" id="PDEP01000006">
    <property type="protein sequence ID" value="PEN06955.1"/>
    <property type="molecule type" value="Genomic_DNA"/>
</dbReference>
<dbReference type="GO" id="GO:0043138">
    <property type="term" value="F:3'-5' DNA helicase activity"/>
    <property type="evidence" value="ECO:0007669"/>
    <property type="project" value="UniProtKB-EC"/>
</dbReference>
<dbReference type="PANTHER" id="PTHR11070">
    <property type="entry name" value="UVRD / RECB / PCRA DNA HELICASE FAMILY MEMBER"/>
    <property type="match status" value="1"/>
</dbReference>
<comment type="similarity">
    <text evidence="1">Belongs to the helicase family. UvrD subfamily.</text>
</comment>
<evidence type="ECO:0000259" key="14">
    <source>
        <dbReference type="PROSITE" id="PS51217"/>
    </source>
</evidence>
<feature type="domain" description="UvrD-like helicase C-terminal" evidence="14">
    <location>
        <begin position="356"/>
        <end position="640"/>
    </location>
</feature>
<dbReference type="Gene3D" id="3.40.50.300">
    <property type="entry name" value="P-loop containing nucleotide triphosphate hydrolases"/>
    <property type="match status" value="2"/>
</dbReference>
<evidence type="ECO:0000256" key="1">
    <source>
        <dbReference type="ARBA" id="ARBA00009922"/>
    </source>
</evidence>
<dbReference type="Pfam" id="PF13361">
    <property type="entry name" value="UvrD_C"/>
    <property type="match status" value="1"/>
</dbReference>
<sequence length="930" mass="103716">MHRPQLRRSGGGQLLGSASKWRARAHCAPLVSAACCGELAHQLAPGGIAHFVHLSHMLSFTDLTDAQQRIVRHHEGPALVFAVAGAGKTTSMVHRIRHLVEAEGVAPARILASSFSRATVNDLEAGIRRVGVRGVDTRTLHALGRQFIQQAEEAKHLPPRLEQQTVNPADAGRYLAQRALQKLAREQDTEPSMLGITASDLEDQIATWKGQLCYADLEQAHLPDRALEHAQQATHDNEDYLTLYRYAEAERDKEGWITFADMLMEGWEALMRFKTVREQAQSRYEQVLVDEFQDVNRSQHAILDVLTVPHRNYMAIGDDDQCIYAWRGANPAFILDFAETYDAKEYVLHKNFRSHAQQTTLANAVIQYNEQRRSKRIHLTRGVQGTADLAVCDTPEEEAEYVVSTIHTHLQNGTPTDDMVVLVRQYAQTPLLEQQLIDAEVPYRIVGSQPFYLRHEVQVLTRYLYWATLERTVREKGWFRDRRNARNYVKRFKKLLREPNCYVSSALVERVCTTALRDKVSLLDVLALRTDAMHDNTVENVDAFTDTIDGLVARLDQPAHETVSWLIDALDYEAYIRERSAFTEIADRRIQTAHSLATFAQGHATTQALLDKIAQISFNRPERGPSSDALSICSIHRAKGGEWPVVLVPGCNDGTLPTRANAGPESVPEEERRLFYVAVTRAQEALYLSRHDEEAPSPFLTEARTETAIAQCNTLRRVIEMPPDELTPADAVAVCVSLGALQLGGTLDTWWTPSDAQRQALRTQLAAAERRAEQLRKRARANPLAEGELLPVAVTHTDVLVHPDAPFTFASQPTDAGPVHVYQETGGEQRPVGRVALERSATLTEDDVAGVGGAAWSEMRGHLERRSNSGKTLYLHVENRAVEPAETSTPETLPDTEDTASVSDQTNMLMQVESAAYKRGKAALTALVDA</sequence>
<dbReference type="PROSITE" id="PS51198">
    <property type="entry name" value="UVRD_HELICASE_ATP_BIND"/>
    <property type="match status" value="1"/>
</dbReference>
<feature type="binding site" evidence="12">
    <location>
        <begin position="82"/>
        <end position="89"/>
    </location>
    <ligand>
        <name>ATP</name>
        <dbReference type="ChEBI" id="CHEBI:30616"/>
    </ligand>
</feature>
<feature type="domain" description="UvrD-like helicase ATP-binding" evidence="13">
    <location>
        <begin position="61"/>
        <end position="355"/>
    </location>
</feature>
<dbReference type="PROSITE" id="PS51257">
    <property type="entry name" value="PROKAR_LIPOPROTEIN"/>
    <property type="match status" value="1"/>
</dbReference>
<dbReference type="InterPro" id="IPR027417">
    <property type="entry name" value="P-loop_NTPase"/>
</dbReference>
<keyword evidence="7" id="KW-0413">Isomerase</keyword>
<dbReference type="Gene3D" id="1.10.486.10">
    <property type="entry name" value="PCRA, domain 4"/>
    <property type="match status" value="1"/>
</dbReference>
<dbReference type="InterPro" id="IPR014017">
    <property type="entry name" value="DNA_helicase_UvrD-like_C"/>
</dbReference>
<evidence type="ECO:0000256" key="4">
    <source>
        <dbReference type="ARBA" id="ARBA00022806"/>
    </source>
</evidence>